<evidence type="ECO:0000313" key="4">
    <source>
        <dbReference type="EMBL" id="CAF4058668.1"/>
    </source>
</evidence>
<evidence type="ECO:0000313" key="3">
    <source>
        <dbReference type="EMBL" id="CAF1012656.1"/>
    </source>
</evidence>
<evidence type="ECO:0000256" key="1">
    <source>
        <dbReference type="SAM" id="Phobius"/>
    </source>
</evidence>
<evidence type="ECO:0000313" key="5">
    <source>
        <dbReference type="Proteomes" id="UP000663889"/>
    </source>
</evidence>
<feature type="transmembrane region" description="Helical" evidence="1">
    <location>
        <begin position="169"/>
        <end position="189"/>
    </location>
</feature>
<evidence type="ECO:0008006" key="6">
    <source>
        <dbReference type="Google" id="ProtNLM"/>
    </source>
</evidence>
<dbReference type="Gene3D" id="3.90.228.10">
    <property type="match status" value="1"/>
</dbReference>
<comment type="caution">
    <text evidence="3">The sequence shown here is derived from an EMBL/GenBank/DDBJ whole genome shotgun (WGS) entry which is preliminary data.</text>
</comment>
<feature type="transmembrane region" description="Helical" evidence="1">
    <location>
        <begin position="54"/>
        <end position="87"/>
    </location>
</feature>
<name>A0A814HNX7_9BILA</name>
<dbReference type="EMBL" id="CAJOBE010008318">
    <property type="protein sequence ID" value="CAF4058668.1"/>
    <property type="molecule type" value="Genomic_DNA"/>
</dbReference>
<dbReference type="Proteomes" id="UP000663889">
    <property type="component" value="Unassembled WGS sequence"/>
</dbReference>
<proteinExistence type="predicted"/>
<accession>A0A814HNX7</accession>
<dbReference type="EMBL" id="CAJNOU010000489">
    <property type="protein sequence ID" value="CAF1012656.1"/>
    <property type="molecule type" value="Genomic_DNA"/>
</dbReference>
<dbReference type="AlphaFoldDB" id="A0A814HNX7"/>
<evidence type="ECO:0000313" key="2">
    <source>
        <dbReference type="EMBL" id="CAF0973222.1"/>
    </source>
</evidence>
<protein>
    <recommendedName>
        <fullName evidence="6">PARP catalytic domain-containing protein</fullName>
    </recommendedName>
</protein>
<organism evidence="3 5">
    <name type="scientific">Rotaria sordida</name>
    <dbReference type="NCBI Taxonomy" id="392033"/>
    <lineage>
        <taxon>Eukaryota</taxon>
        <taxon>Metazoa</taxon>
        <taxon>Spiralia</taxon>
        <taxon>Gnathifera</taxon>
        <taxon>Rotifera</taxon>
        <taxon>Eurotatoria</taxon>
        <taxon>Bdelloidea</taxon>
        <taxon>Philodinida</taxon>
        <taxon>Philodinidae</taxon>
        <taxon>Rotaria</taxon>
    </lineage>
</organism>
<feature type="transmembrane region" description="Helical" evidence="1">
    <location>
        <begin position="144"/>
        <end position="163"/>
    </location>
</feature>
<dbReference type="OrthoDB" id="9991238at2759"/>
<reference evidence="3" key="1">
    <citation type="submission" date="2021-02" db="EMBL/GenBank/DDBJ databases">
        <authorList>
            <person name="Nowell W R."/>
        </authorList>
    </citation>
    <scope>NUCLEOTIDE SEQUENCE</scope>
</reference>
<sequence length="445" mass="51590">MCLCNCPFIYKKLVYLHALTGFLEMIFGIVRLAIFFTPTSANTNTRKPYSQKYVAAFIIDWISSIVPTLVGLFVALLILVFLFKLCAFCINSYNRKQGRQNQDINTSGVLRKLIRSKGVRRFLIADCNCPCYKARPKLRFQIRFSLLVAFFILRIVSIGLYASSVDGDGGTLAVLCAISLIFLFNTLWLDLYRYCVWWHYSPSGDTRCHLRSKQHERYLPYHMVGEYRDPRTLGDRPCTDKPCHKRKLDHIAVFHSNDFQPQDRWRDIPKPPYQAVSNEKKFLCWKSDEIDNQPHYIGFHTTDPESAISIAHSQFRPGKNGWLGPGVYFARSIEGTIGKAKSSGGATIIAEIRMGKVYEVDRDHIANNHPNFKKEIYEYVHHGGWQKEYDTCYMIHHDDFRDEFAIRNANKQIVKWVMVIDQQFDSKVEDYGLITEFDSTKCFCI</sequence>
<feature type="transmembrane region" description="Helical" evidence="1">
    <location>
        <begin position="12"/>
        <end position="34"/>
    </location>
</feature>
<keyword evidence="1" id="KW-1133">Transmembrane helix</keyword>
<gene>
    <name evidence="4" type="ORF">FNK824_LOCUS29129</name>
    <name evidence="2" type="ORF">RFH988_LOCUS12742</name>
    <name evidence="3" type="ORF">SEV965_LOCUS11378</name>
</gene>
<keyword evidence="1" id="KW-0472">Membrane</keyword>
<dbReference type="EMBL" id="CAJNOO010000541">
    <property type="protein sequence ID" value="CAF0973222.1"/>
    <property type="molecule type" value="Genomic_DNA"/>
</dbReference>
<dbReference type="Proteomes" id="UP000663874">
    <property type="component" value="Unassembled WGS sequence"/>
</dbReference>
<dbReference type="SUPFAM" id="SSF56399">
    <property type="entry name" value="ADP-ribosylation"/>
    <property type="match status" value="1"/>
</dbReference>
<keyword evidence="1" id="KW-0812">Transmembrane</keyword>
<dbReference type="Proteomes" id="UP000663882">
    <property type="component" value="Unassembled WGS sequence"/>
</dbReference>